<dbReference type="STRING" id="216942.SLITO_v1c02900"/>
<evidence type="ECO:0000313" key="2">
    <source>
        <dbReference type="EMBL" id="AKX33945.1"/>
    </source>
</evidence>
<feature type="transmembrane region" description="Helical" evidence="1">
    <location>
        <begin position="6"/>
        <end position="29"/>
    </location>
</feature>
<accession>A0A0K1W0U1</accession>
<keyword evidence="1" id="KW-0472">Membrane</keyword>
<keyword evidence="1" id="KW-0812">Transmembrane</keyword>
<feature type="transmembrane region" description="Helical" evidence="1">
    <location>
        <begin position="151"/>
        <end position="170"/>
    </location>
</feature>
<dbReference type="KEGG" id="sll:SLITO_v1c02900"/>
<evidence type="ECO:0000313" key="3">
    <source>
        <dbReference type="Proteomes" id="UP000067476"/>
    </source>
</evidence>
<dbReference type="PATRIC" id="fig|216942.3.peg.293"/>
<feature type="transmembrane region" description="Helical" evidence="1">
    <location>
        <begin position="112"/>
        <end position="139"/>
    </location>
</feature>
<protein>
    <submittedName>
        <fullName evidence="2">Uncharacterized protein</fullName>
    </submittedName>
</protein>
<keyword evidence="3" id="KW-1185">Reference proteome</keyword>
<feature type="transmembrane region" description="Helical" evidence="1">
    <location>
        <begin position="200"/>
        <end position="222"/>
    </location>
</feature>
<sequence>MVSLQTIVLDVLSALGLFFLMFIPLYFCLIQGRILNGRLHTKVDGEKLFEKLKTDLRLSRITGVNKKRLYKDLDYASTIFRGAMEYNSREVVWYFNEYYAKMYIKRTLLRKAALHLLVWSVFIGVVLGGVFTDGLWWLFNVKQLTSETGVASTSVLFVIAILISALIKFLEYYHVKKAINDDIRQINLVKKEKVWKDFIIVYYISIASWFLGLLFIFINMILK</sequence>
<proteinExistence type="predicted"/>
<gene>
    <name evidence="2" type="ORF">SLITO_v1c02900</name>
</gene>
<organism evidence="2 3">
    <name type="scientific">Spiroplasma litorale</name>
    <dbReference type="NCBI Taxonomy" id="216942"/>
    <lineage>
        <taxon>Bacteria</taxon>
        <taxon>Bacillati</taxon>
        <taxon>Mycoplasmatota</taxon>
        <taxon>Mollicutes</taxon>
        <taxon>Entomoplasmatales</taxon>
        <taxon>Spiroplasmataceae</taxon>
        <taxon>Spiroplasma</taxon>
    </lineage>
</organism>
<dbReference type="EMBL" id="CP012357">
    <property type="protein sequence ID" value="AKX33945.1"/>
    <property type="molecule type" value="Genomic_DNA"/>
</dbReference>
<reference evidence="2 3" key="1">
    <citation type="journal article" date="2015" name="Genome Announc.">
        <title>Complete Genome Sequence of Spiroplasma litorale TN-1T (DSM 21781), a Bacterium Isolated from a Green-Eyed Horsefly (Tabanus nigrovittatus).</title>
        <authorList>
            <person name="Lo W.S."/>
            <person name="Lai Y.C."/>
            <person name="Lien Y.W."/>
            <person name="Wang T.H."/>
            <person name="Kuo C.H."/>
        </authorList>
    </citation>
    <scope>NUCLEOTIDE SEQUENCE [LARGE SCALE GENOMIC DNA]</scope>
    <source>
        <strain evidence="2 3">TN-1</strain>
    </source>
</reference>
<name>A0A0K1W0U1_9MOLU</name>
<dbReference type="OrthoDB" id="388946at2"/>
<evidence type="ECO:0000256" key="1">
    <source>
        <dbReference type="SAM" id="Phobius"/>
    </source>
</evidence>
<dbReference type="Proteomes" id="UP000067476">
    <property type="component" value="Chromosome"/>
</dbReference>
<dbReference type="AlphaFoldDB" id="A0A0K1W0U1"/>
<keyword evidence="1" id="KW-1133">Transmembrane helix</keyword>
<dbReference type="RefSeq" id="WP_075058040.1">
    <property type="nucleotide sequence ID" value="NZ_CP012357.1"/>
</dbReference>